<dbReference type="KEGG" id="amon:H9L24_07220"/>
<dbReference type="RefSeq" id="WP_187737582.1">
    <property type="nucleotide sequence ID" value="NZ_CP060790.1"/>
</dbReference>
<evidence type="ECO:0000313" key="1">
    <source>
        <dbReference type="EMBL" id="QNP60601.1"/>
    </source>
</evidence>
<sequence length="151" mass="15756">MNPHHGFSEADLHALRATTGAQAVRSFAQPGLVDTSGTCDAYQRLIDLRHAGAGPALDAALAASAQAHQRETRPSTGRETFDFDAQHDALIPMERLCYLRVRHWLGHTTPWPAQLPYQPPPGALAPQAAAIEDGCAAAACAAARAGGAAGA</sequence>
<organism evidence="1 2">
    <name type="scientific">Paenacidovorax monticola</name>
    <dbReference type="NCBI Taxonomy" id="1926868"/>
    <lineage>
        <taxon>Bacteria</taxon>
        <taxon>Pseudomonadati</taxon>
        <taxon>Pseudomonadota</taxon>
        <taxon>Betaproteobacteria</taxon>
        <taxon>Burkholderiales</taxon>
        <taxon>Comamonadaceae</taxon>
        <taxon>Paenacidovorax</taxon>
    </lineage>
</organism>
<protein>
    <submittedName>
        <fullName evidence="1">Uncharacterized protein</fullName>
    </submittedName>
</protein>
<proteinExistence type="predicted"/>
<evidence type="ECO:0000313" key="2">
    <source>
        <dbReference type="Proteomes" id="UP000516057"/>
    </source>
</evidence>
<keyword evidence="2" id="KW-1185">Reference proteome</keyword>
<accession>A0A7H0HJ85</accession>
<dbReference type="EMBL" id="CP060790">
    <property type="protein sequence ID" value="QNP60601.1"/>
    <property type="molecule type" value="Genomic_DNA"/>
</dbReference>
<dbReference type="AlphaFoldDB" id="A0A7H0HJ85"/>
<reference evidence="1 2" key="1">
    <citation type="submission" date="2020-08" db="EMBL/GenBank/DDBJ databases">
        <title>Genome sequence of Acidovorax monticola KACC 19171T.</title>
        <authorList>
            <person name="Hyun D.-W."/>
            <person name="Bae J.-W."/>
        </authorList>
    </citation>
    <scope>NUCLEOTIDE SEQUENCE [LARGE SCALE GENOMIC DNA]</scope>
    <source>
        <strain evidence="1 2">KACC 19171</strain>
    </source>
</reference>
<gene>
    <name evidence="1" type="ORF">H9L24_07220</name>
</gene>
<dbReference type="Proteomes" id="UP000516057">
    <property type="component" value="Chromosome"/>
</dbReference>
<name>A0A7H0HJ85_9BURK</name>